<reference evidence="2 3" key="1">
    <citation type="submission" date="2012-01" db="EMBL/GenBank/DDBJ databases">
        <title>Improved High-Quality Draft sequence of Saccharomonospora xinjiangensis XJ-54.</title>
        <authorList>
            <consortium name="US DOE Joint Genome Institute"/>
            <person name="Lucas S."/>
            <person name="Han J."/>
            <person name="Lapidus A."/>
            <person name="Cheng J.-F."/>
            <person name="Goodwin L."/>
            <person name="Pitluck S."/>
            <person name="Peters L."/>
            <person name="Mikhailova N."/>
            <person name="Teshima H."/>
            <person name="Detter J.C."/>
            <person name="Han C."/>
            <person name="Tapia R."/>
            <person name="Land M."/>
            <person name="Hauser L."/>
            <person name="Kyrpides N."/>
            <person name="Ivanova N."/>
            <person name="Pagani I."/>
            <person name="Brambilla E.-M."/>
            <person name="Klenk H.-P."/>
            <person name="Woyke T."/>
        </authorList>
    </citation>
    <scope>NUCLEOTIDE SEQUENCE [LARGE SCALE GENOMIC DNA]</scope>
    <source>
        <strain evidence="2 3">XJ-54</strain>
    </source>
</reference>
<dbReference type="Proteomes" id="UP000004691">
    <property type="component" value="Unassembled WGS sequence"/>
</dbReference>
<dbReference type="OrthoDB" id="5116616at2"/>
<evidence type="ECO:0000256" key="1">
    <source>
        <dbReference type="SAM" id="MobiDB-lite"/>
    </source>
</evidence>
<dbReference type="RefSeq" id="WP_006237191.1">
    <property type="nucleotide sequence ID" value="NZ_JH636049.1"/>
</dbReference>
<dbReference type="AlphaFoldDB" id="I0UYX5"/>
<accession>I0UYX5</accession>
<evidence type="ECO:0008006" key="4">
    <source>
        <dbReference type="Google" id="ProtNLM"/>
    </source>
</evidence>
<protein>
    <recommendedName>
        <fullName evidence="4">DUF2795 domain-containing protein</fullName>
    </recommendedName>
</protein>
<dbReference type="EMBL" id="JH636049">
    <property type="protein sequence ID" value="EID53078.1"/>
    <property type="molecule type" value="Genomic_DNA"/>
</dbReference>
<sequence>MPTTVKRLHEALSEADFPADRAALVRYAEQAGADAATLRELHGIPAETYGSLGEVERAVSFAVPQDPRERAARHRAHGRPGLSEQGREVGKHPIVEELGENRDS</sequence>
<organism evidence="2 3">
    <name type="scientific">Saccharomonospora xinjiangensis XJ-54</name>
    <dbReference type="NCBI Taxonomy" id="882086"/>
    <lineage>
        <taxon>Bacteria</taxon>
        <taxon>Bacillati</taxon>
        <taxon>Actinomycetota</taxon>
        <taxon>Actinomycetes</taxon>
        <taxon>Pseudonocardiales</taxon>
        <taxon>Pseudonocardiaceae</taxon>
        <taxon>Saccharomonospora</taxon>
    </lineage>
</organism>
<dbReference type="InterPro" id="IPR021527">
    <property type="entry name" value="DUF2795"/>
</dbReference>
<evidence type="ECO:0000313" key="2">
    <source>
        <dbReference type="EMBL" id="EID53078.1"/>
    </source>
</evidence>
<proteinExistence type="predicted"/>
<keyword evidence="3" id="KW-1185">Reference proteome</keyword>
<dbReference type="HOGENOM" id="CLU_172522_0_0_11"/>
<name>I0UYX5_9PSEU</name>
<dbReference type="eggNOG" id="ENOG5033HME">
    <property type="taxonomic scope" value="Bacteria"/>
</dbReference>
<evidence type="ECO:0000313" key="3">
    <source>
        <dbReference type="Proteomes" id="UP000004691"/>
    </source>
</evidence>
<dbReference type="STRING" id="882086.SacxiDRAFT_0813"/>
<gene>
    <name evidence="2" type="ORF">SacxiDRAFT_0813</name>
</gene>
<feature type="compositionally biased region" description="Basic and acidic residues" evidence="1">
    <location>
        <begin position="85"/>
        <end position="104"/>
    </location>
</feature>
<dbReference type="Pfam" id="PF11387">
    <property type="entry name" value="DUF2795"/>
    <property type="match status" value="1"/>
</dbReference>
<feature type="region of interest" description="Disordered" evidence="1">
    <location>
        <begin position="64"/>
        <end position="104"/>
    </location>
</feature>